<dbReference type="RefSeq" id="WP_204840373.1">
    <property type="nucleotide sequence ID" value="NZ_JAFBCL010000001.1"/>
</dbReference>
<dbReference type="Gene3D" id="3.40.50.10540">
    <property type="entry name" value="Crotonobetainyl-coa:carnitine coa-transferase, domain 1"/>
    <property type="match status" value="2"/>
</dbReference>
<dbReference type="InterPro" id="IPR050483">
    <property type="entry name" value="CoA-transferase_III_domain"/>
</dbReference>
<keyword evidence="1" id="KW-0808">Transferase</keyword>
<dbReference type="PANTHER" id="PTHR48207:SF4">
    <property type="entry name" value="BLL6097 PROTEIN"/>
    <property type="match status" value="1"/>
</dbReference>
<name>A0ABS2S028_9PSEU</name>
<keyword evidence="3" id="KW-1185">Reference proteome</keyword>
<evidence type="ECO:0000313" key="3">
    <source>
        <dbReference type="Proteomes" id="UP001195724"/>
    </source>
</evidence>
<sequence>MTLAAPRAVDWSGPVALPMGGELDVQAACGLMHVHGRRFGRPTRLGLDYASIVAAELAATGAAAVELARARGVALRRATTSVAQAALLAVAQYLATATAERWPEPFLPGGPPFVSADGVPFELEAPDARVWRRFWAALGAAGRVVERGWRPFPHRYATATCPLPAELTALTSRTAIHVLENAARATGMSLVRVSSRVVGHLPPYRLASLGGAPPLPPPAGPLPLSGLVVLESCRRVQGPLAGHLLGLLGASVVRVEPPGGDPARGAPPLVGGCSARFLALNRGKEVRQADLSTVAGRRAVLELASGADVFLHDWAPGKAAAWSLRAKDVARVRPGVVHAHASGWGDELGPKPPLGTDFAVQAHAGVPPTLMTVVDVFGGLVAAHGVVAALLRRVRTGRGQSVETSLLSAASRLNARSRGRCTAPLRVPVCTDLAALARDPRFARALVRDGCAFPASPWEFT</sequence>
<comment type="caution">
    <text evidence="2">The sequence shown here is derived from an EMBL/GenBank/DDBJ whole genome shotgun (WGS) entry which is preliminary data.</text>
</comment>
<organism evidence="2 3">
    <name type="scientific">Saccharothrix algeriensis</name>
    <dbReference type="NCBI Taxonomy" id="173560"/>
    <lineage>
        <taxon>Bacteria</taxon>
        <taxon>Bacillati</taxon>
        <taxon>Actinomycetota</taxon>
        <taxon>Actinomycetes</taxon>
        <taxon>Pseudonocardiales</taxon>
        <taxon>Pseudonocardiaceae</taxon>
        <taxon>Saccharothrix</taxon>
    </lineage>
</organism>
<proteinExistence type="predicted"/>
<dbReference type="Pfam" id="PF02515">
    <property type="entry name" value="CoA_transf_3"/>
    <property type="match status" value="2"/>
</dbReference>
<evidence type="ECO:0000313" key="2">
    <source>
        <dbReference type="EMBL" id="MBM7809245.1"/>
    </source>
</evidence>
<protein>
    <submittedName>
        <fullName evidence="2">Crotonobetainyl-CoA:carnitine CoA-transferase CaiB-like acyl-CoA transferase</fullName>
    </submittedName>
</protein>
<reference evidence="2 3" key="1">
    <citation type="submission" date="2021-01" db="EMBL/GenBank/DDBJ databases">
        <title>Sequencing the genomes of 1000 actinobacteria strains.</title>
        <authorList>
            <person name="Klenk H.-P."/>
        </authorList>
    </citation>
    <scope>NUCLEOTIDE SEQUENCE [LARGE SCALE GENOMIC DNA]</scope>
    <source>
        <strain evidence="2 3">DSM 44581</strain>
    </source>
</reference>
<dbReference type="Proteomes" id="UP001195724">
    <property type="component" value="Unassembled WGS sequence"/>
</dbReference>
<accession>A0ABS2S028</accession>
<dbReference type="InterPro" id="IPR023606">
    <property type="entry name" value="CoA-Trfase_III_dom_1_sf"/>
</dbReference>
<dbReference type="InterPro" id="IPR003673">
    <property type="entry name" value="CoA-Trfase_fam_III"/>
</dbReference>
<dbReference type="EMBL" id="JAFBCL010000001">
    <property type="protein sequence ID" value="MBM7809245.1"/>
    <property type="molecule type" value="Genomic_DNA"/>
</dbReference>
<dbReference type="PANTHER" id="PTHR48207">
    <property type="entry name" value="SUCCINATE--HYDROXYMETHYLGLUTARATE COA-TRANSFERASE"/>
    <property type="match status" value="1"/>
</dbReference>
<evidence type="ECO:0000256" key="1">
    <source>
        <dbReference type="ARBA" id="ARBA00022679"/>
    </source>
</evidence>
<gene>
    <name evidence="2" type="ORF">JOE68_000110</name>
</gene>
<dbReference type="SUPFAM" id="SSF89796">
    <property type="entry name" value="CoA-transferase family III (CaiB/BaiF)"/>
    <property type="match status" value="2"/>
</dbReference>